<feature type="domain" description="OmpR/PhoB-type" evidence="9">
    <location>
        <begin position="124"/>
        <end position="222"/>
    </location>
</feature>
<keyword evidence="1 6" id="KW-0597">Phosphoprotein</keyword>
<sequence>MRILIVEDQRETSQSLKASLEQESFTVDIAEDGEVGSSMARTNDYDLILLDSILPHKEGFEVCQDIRKSGKHTPIIMLSIKSEVHNKVEMLHCGVDDYVTKPFSFHELIARVRAVLRRPRVIDGEVIRLDDLVMDSPKQSVKRGGKNIYLTRKEFIFLEYLLRNRGKVMSRGMIMEHVWNADSDPFSNTIEAHIRNLRKKIDAGRRVKLIHSVPGRGYKADMER</sequence>
<evidence type="ECO:0000256" key="2">
    <source>
        <dbReference type="ARBA" id="ARBA00023012"/>
    </source>
</evidence>
<dbReference type="STRING" id="1797690.A3B23_01210"/>
<dbReference type="GO" id="GO:0006355">
    <property type="term" value="P:regulation of DNA-templated transcription"/>
    <property type="evidence" value="ECO:0007669"/>
    <property type="project" value="InterPro"/>
</dbReference>
<evidence type="ECO:0000313" key="11">
    <source>
        <dbReference type="Proteomes" id="UP000178744"/>
    </source>
</evidence>
<dbReference type="InterPro" id="IPR011006">
    <property type="entry name" value="CheY-like_superfamily"/>
</dbReference>
<dbReference type="Gene3D" id="1.10.10.10">
    <property type="entry name" value="Winged helix-like DNA-binding domain superfamily/Winged helix DNA-binding domain"/>
    <property type="match status" value="1"/>
</dbReference>
<dbReference type="InterPro" id="IPR039420">
    <property type="entry name" value="WalR-like"/>
</dbReference>
<evidence type="ECO:0000256" key="5">
    <source>
        <dbReference type="ARBA" id="ARBA00023163"/>
    </source>
</evidence>
<gene>
    <name evidence="10" type="ORF">A3B23_01210</name>
</gene>
<dbReference type="PANTHER" id="PTHR48111">
    <property type="entry name" value="REGULATOR OF RPOS"/>
    <property type="match status" value="1"/>
</dbReference>
<dbReference type="InterPro" id="IPR036388">
    <property type="entry name" value="WH-like_DNA-bd_sf"/>
</dbReference>
<evidence type="ECO:0000256" key="4">
    <source>
        <dbReference type="ARBA" id="ARBA00023125"/>
    </source>
</evidence>
<dbReference type="GO" id="GO:0005829">
    <property type="term" value="C:cytosol"/>
    <property type="evidence" value="ECO:0007669"/>
    <property type="project" value="TreeGrafter"/>
</dbReference>
<name>A0A1G1Z7C7_9BACT</name>
<dbReference type="EMBL" id="MHIY01000023">
    <property type="protein sequence ID" value="OGY59557.1"/>
    <property type="molecule type" value="Genomic_DNA"/>
</dbReference>
<dbReference type="PANTHER" id="PTHR48111:SF22">
    <property type="entry name" value="REGULATOR OF RPOS"/>
    <property type="match status" value="1"/>
</dbReference>
<dbReference type="SMART" id="SM00862">
    <property type="entry name" value="Trans_reg_C"/>
    <property type="match status" value="1"/>
</dbReference>
<feature type="domain" description="Response regulatory" evidence="8">
    <location>
        <begin position="2"/>
        <end position="116"/>
    </location>
</feature>
<dbReference type="GO" id="GO:0000976">
    <property type="term" value="F:transcription cis-regulatory region binding"/>
    <property type="evidence" value="ECO:0007669"/>
    <property type="project" value="TreeGrafter"/>
</dbReference>
<accession>A0A1G1Z7C7</accession>
<keyword evidence="3" id="KW-0805">Transcription regulation</keyword>
<dbReference type="PROSITE" id="PS51755">
    <property type="entry name" value="OMPR_PHOB"/>
    <property type="match status" value="1"/>
</dbReference>
<proteinExistence type="predicted"/>
<feature type="modified residue" description="4-aspartylphosphate" evidence="6">
    <location>
        <position position="51"/>
    </location>
</feature>
<evidence type="ECO:0000256" key="7">
    <source>
        <dbReference type="PROSITE-ProRule" id="PRU01091"/>
    </source>
</evidence>
<protein>
    <submittedName>
        <fullName evidence="10">DNA-binding response regulator</fullName>
    </submittedName>
</protein>
<dbReference type="PROSITE" id="PS50110">
    <property type="entry name" value="RESPONSE_REGULATORY"/>
    <property type="match status" value="1"/>
</dbReference>
<dbReference type="GO" id="GO:0032993">
    <property type="term" value="C:protein-DNA complex"/>
    <property type="evidence" value="ECO:0007669"/>
    <property type="project" value="TreeGrafter"/>
</dbReference>
<dbReference type="CDD" id="cd00383">
    <property type="entry name" value="trans_reg_C"/>
    <property type="match status" value="1"/>
</dbReference>
<feature type="DNA-binding region" description="OmpR/PhoB-type" evidence="7">
    <location>
        <begin position="124"/>
        <end position="222"/>
    </location>
</feature>
<dbReference type="Proteomes" id="UP000178744">
    <property type="component" value="Unassembled WGS sequence"/>
</dbReference>
<dbReference type="InterPro" id="IPR001867">
    <property type="entry name" value="OmpR/PhoB-type_DNA-bd"/>
</dbReference>
<dbReference type="Pfam" id="PF00486">
    <property type="entry name" value="Trans_reg_C"/>
    <property type="match status" value="1"/>
</dbReference>
<dbReference type="InterPro" id="IPR001789">
    <property type="entry name" value="Sig_transdc_resp-reg_receiver"/>
</dbReference>
<comment type="caution">
    <text evidence="10">The sequence shown here is derived from an EMBL/GenBank/DDBJ whole genome shotgun (WGS) entry which is preliminary data.</text>
</comment>
<dbReference type="AlphaFoldDB" id="A0A1G1Z7C7"/>
<evidence type="ECO:0000259" key="8">
    <source>
        <dbReference type="PROSITE" id="PS50110"/>
    </source>
</evidence>
<dbReference type="SMART" id="SM00448">
    <property type="entry name" value="REC"/>
    <property type="match status" value="1"/>
</dbReference>
<organism evidence="10 11">
    <name type="scientific">Candidatus Colwellbacteria bacterium RIFCSPLOWO2_01_FULL_48_10</name>
    <dbReference type="NCBI Taxonomy" id="1797690"/>
    <lineage>
        <taxon>Bacteria</taxon>
        <taxon>Candidatus Colwelliibacteriota</taxon>
    </lineage>
</organism>
<dbReference type="Gene3D" id="3.40.50.2300">
    <property type="match status" value="1"/>
</dbReference>
<dbReference type="FunFam" id="1.10.10.10:FF:000005">
    <property type="entry name" value="Two-component system response regulator"/>
    <property type="match status" value="1"/>
</dbReference>
<evidence type="ECO:0000313" key="10">
    <source>
        <dbReference type="EMBL" id="OGY59557.1"/>
    </source>
</evidence>
<evidence type="ECO:0000256" key="6">
    <source>
        <dbReference type="PROSITE-ProRule" id="PRU00169"/>
    </source>
</evidence>
<keyword evidence="4 7" id="KW-0238">DNA-binding</keyword>
<dbReference type="GO" id="GO:0000156">
    <property type="term" value="F:phosphorelay response regulator activity"/>
    <property type="evidence" value="ECO:0007669"/>
    <property type="project" value="TreeGrafter"/>
</dbReference>
<dbReference type="Pfam" id="PF00072">
    <property type="entry name" value="Response_reg"/>
    <property type="match status" value="1"/>
</dbReference>
<reference evidence="10 11" key="1">
    <citation type="journal article" date="2016" name="Nat. Commun.">
        <title>Thousands of microbial genomes shed light on interconnected biogeochemical processes in an aquifer system.</title>
        <authorList>
            <person name="Anantharaman K."/>
            <person name="Brown C.T."/>
            <person name="Hug L.A."/>
            <person name="Sharon I."/>
            <person name="Castelle C.J."/>
            <person name="Probst A.J."/>
            <person name="Thomas B.C."/>
            <person name="Singh A."/>
            <person name="Wilkins M.J."/>
            <person name="Karaoz U."/>
            <person name="Brodie E.L."/>
            <person name="Williams K.H."/>
            <person name="Hubbard S.S."/>
            <person name="Banfield J.F."/>
        </authorList>
    </citation>
    <scope>NUCLEOTIDE SEQUENCE [LARGE SCALE GENOMIC DNA]</scope>
</reference>
<dbReference type="Gene3D" id="6.10.250.690">
    <property type="match status" value="1"/>
</dbReference>
<keyword evidence="5" id="KW-0804">Transcription</keyword>
<keyword evidence="2" id="KW-0902">Two-component regulatory system</keyword>
<dbReference type="SUPFAM" id="SSF52172">
    <property type="entry name" value="CheY-like"/>
    <property type="match status" value="1"/>
</dbReference>
<evidence type="ECO:0000256" key="1">
    <source>
        <dbReference type="ARBA" id="ARBA00022553"/>
    </source>
</evidence>
<dbReference type="FunFam" id="3.40.50.2300:FF:000001">
    <property type="entry name" value="DNA-binding response regulator PhoB"/>
    <property type="match status" value="1"/>
</dbReference>
<evidence type="ECO:0000259" key="9">
    <source>
        <dbReference type="PROSITE" id="PS51755"/>
    </source>
</evidence>
<evidence type="ECO:0000256" key="3">
    <source>
        <dbReference type="ARBA" id="ARBA00023015"/>
    </source>
</evidence>